<sequence>MRAAFWISLAAVSVVLEFISKINTLIQTPNSDIEVLNLVQYSQYWYKTIAVVLILTIFYRKSNTIVSLMDQLNVPQSHYADDDKIHRREA</sequence>
<evidence type="ECO:0000313" key="2">
    <source>
        <dbReference type="EMBL" id="OWA51405.1"/>
    </source>
</evidence>
<evidence type="ECO:0000256" key="1">
    <source>
        <dbReference type="SAM" id="Phobius"/>
    </source>
</evidence>
<accession>A0A9X6NC20</accession>
<organism evidence="2 3">
    <name type="scientific">Hypsibius exemplaris</name>
    <name type="common">Freshwater tardigrade</name>
    <dbReference type="NCBI Taxonomy" id="2072580"/>
    <lineage>
        <taxon>Eukaryota</taxon>
        <taxon>Metazoa</taxon>
        <taxon>Ecdysozoa</taxon>
        <taxon>Tardigrada</taxon>
        <taxon>Eutardigrada</taxon>
        <taxon>Parachela</taxon>
        <taxon>Hypsibioidea</taxon>
        <taxon>Hypsibiidae</taxon>
        <taxon>Hypsibius</taxon>
    </lineage>
</organism>
<evidence type="ECO:0000313" key="3">
    <source>
        <dbReference type="Proteomes" id="UP000192578"/>
    </source>
</evidence>
<dbReference type="AlphaFoldDB" id="A0A9X6NC20"/>
<comment type="caution">
    <text evidence="2">The sequence shown here is derived from an EMBL/GenBank/DDBJ whole genome shotgun (WGS) entry which is preliminary data.</text>
</comment>
<protein>
    <submittedName>
        <fullName evidence="2">Uncharacterized protein</fullName>
    </submittedName>
</protein>
<feature type="transmembrane region" description="Helical" evidence="1">
    <location>
        <begin position="44"/>
        <end position="60"/>
    </location>
</feature>
<dbReference type="Proteomes" id="UP000192578">
    <property type="component" value="Unassembled WGS sequence"/>
</dbReference>
<keyword evidence="3" id="KW-1185">Reference proteome</keyword>
<dbReference type="EMBL" id="MTYJ01000226">
    <property type="protein sequence ID" value="OWA51405.1"/>
    <property type="molecule type" value="Genomic_DNA"/>
</dbReference>
<proteinExistence type="predicted"/>
<reference evidence="3" key="1">
    <citation type="submission" date="2017-01" db="EMBL/GenBank/DDBJ databases">
        <title>Comparative genomics of anhydrobiosis in the tardigrade Hypsibius dujardini.</title>
        <authorList>
            <person name="Yoshida Y."/>
            <person name="Koutsovoulos G."/>
            <person name="Laetsch D."/>
            <person name="Stevens L."/>
            <person name="Kumar S."/>
            <person name="Horikawa D."/>
            <person name="Ishino K."/>
            <person name="Komine S."/>
            <person name="Tomita M."/>
            <person name="Blaxter M."/>
            <person name="Arakawa K."/>
        </authorList>
    </citation>
    <scope>NUCLEOTIDE SEQUENCE [LARGE SCALE GENOMIC DNA]</scope>
    <source>
        <strain evidence="3">Z151</strain>
    </source>
</reference>
<name>A0A9X6NC20_HYPEX</name>
<gene>
    <name evidence="2" type="ORF">BV898_15888</name>
</gene>
<keyword evidence="1" id="KW-1133">Transmembrane helix</keyword>
<keyword evidence="1" id="KW-0812">Transmembrane</keyword>
<keyword evidence="1" id="KW-0472">Membrane</keyword>